<dbReference type="Proteomes" id="UP000095085">
    <property type="component" value="Unassembled WGS sequence"/>
</dbReference>
<dbReference type="GO" id="GO:0008237">
    <property type="term" value="F:metallopeptidase activity"/>
    <property type="evidence" value="ECO:0007669"/>
    <property type="project" value="InterPro"/>
</dbReference>
<dbReference type="EMBL" id="KV454544">
    <property type="protein sequence ID" value="ODV65747.1"/>
    <property type="molecule type" value="Genomic_DNA"/>
</dbReference>
<evidence type="ECO:0000313" key="4">
    <source>
        <dbReference type="Proteomes" id="UP000095085"/>
    </source>
</evidence>
<dbReference type="InterPro" id="IPR000555">
    <property type="entry name" value="JAMM/MPN+_dom"/>
</dbReference>
<feature type="domain" description="EIF3F/CSN6-like C-terminal" evidence="2">
    <location>
        <begin position="227"/>
        <end position="322"/>
    </location>
</feature>
<evidence type="ECO:0000313" key="3">
    <source>
        <dbReference type="EMBL" id="ODV65747.1"/>
    </source>
</evidence>
<dbReference type="PANTHER" id="PTHR10540:SF6">
    <property type="entry name" value="EUKARYOTIC TRANSLATION INITIATION FACTOR 3 SUBUNIT F"/>
    <property type="match status" value="1"/>
</dbReference>
<dbReference type="GO" id="GO:0003743">
    <property type="term" value="F:translation initiation factor activity"/>
    <property type="evidence" value="ECO:0007669"/>
    <property type="project" value="TreeGrafter"/>
</dbReference>
<dbReference type="RefSeq" id="XP_020074814.1">
    <property type="nucleotide sequence ID" value="XM_020222384.1"/>
</dbReference>
<dbReference type="Pfam" id="PF13012">
    <property type="entry name" value="MitMem_reg"/>
    <property type="match status" value="1"/>
</dbReference>
<dbReference type="GeneID" id="30996933"/>
<dbReference type="Pfam" id="PF01398">
    <property type="entry name" value="JAB"/>
    <property type="match status" value="1"/>
</dbReference>
<proteinExistence type="predicted"/>
<dbReference type="GO" id="GO:0031369">
    <property type="term" value="F:translation initiation factor binding"/>
    <property type="evidence" value="ECO:0007669"/>
    <property type="project" value="TreeGrafter"/>
</dbReference>
<dbReference type="GO" id="GO:0071541">
    <property type="term" value="C:eukaryotic translation initiation factor 3 complex, eIF3m"/>
    <property type="evidence" value="ECO:0007669"/>
    <property type="project" value="TreeGrafter"/>
</dbReference>
<name>A0A1E4REQ3_9ASCO</name>
<protein>
    <submittedName>
        <fullName evidence="3">Uncharacterized protein</fullName>
    </submittedName>
</protein>
<reference evidence="4" key="1">
    <citation type="submission" date="2016-05" db="EMBL/GenBank/DDBJ databases">
        <title>Comparative genomics of biotechnologically important yeasts.</title>
        <authorList>
            <consortium name="DOE Joint Genome Institute"/>
            <person name="Riley R."/>
            <person name="Haridas S."/>
            <person name="Wolfe K.H."/>
            <person name="Lopes M.R."/>
            <person name="Hittinger C.T."/>
            <person name="Goker M."/>
            <person name="Salamov A."/>
            <person name="Wisecaver J."/>
            <person name="Long T.M."/>
            <person name="Aerts A.L."/>
            <person name="Barry K."/>
            <person name="Choi C."/>
            <person name="Clum A."/>
            <person name="Coughlan A.Y."/>
            <person name="Deshpande S."/>
            <person name="Douglass A.P."/>
            <person name="Hanson S.J."/>
            <person name="Klenk H.-P."/>
            <person name="Labutti K."/>
            <person name="Lapidus A."/>
            <person name="Lindquist E."/>
            <person name="Lipzen A."/>
            <person name="Meier-Kolthoff J.P."/>
            <person name="Ohm R.A."/>
            <person name="Otillar R.P."/>
            <person name="Pangilinan J."/>
            <person name="Peng Y."/>
            <person name="Rokas A."/>
            <person name="Rosa C.A."/>
            <person name="Scheuner C."/>
            <person name="Sibirny A.A."/>
            <person name="Slot J.C."/>
            <person name="Stielow J.B."/>
            <person name="Sun H."/>
            <person name="Kurtzman C.P."/>
            <person name="Blackwell M."/>
            <person name="Grigoriev I.V."/>
            <person name="Jeffries T.W."/>
        </authorList>
    </citation>
    <scope>NUCLEOTIDE SEQUENCE [LARGE SCALE GENOMIC DNA]</scope>
    <source>
        <strain evidence="4">NRRL Y-1933</strain>
    </source>
</reference>
<dbReference type="InterPro" id="IPR024969">
    <property type="entry name" value="EIF3F/CSN6-like_C"/>
</dbReference>
<organism evidence="3 4">
    <name type="scientific">Hyphopichia burtonii NRRL Y-1933</name>
    <dbReference type="NCBI Taxonomy" id="984485"/>
    <lineage>
        <taxon>Eukaryota</taxon>
        <taxon>Fungi</taxon>
        <taxon>Dikarya</taxon>
        <taxon>Ascomycota</taxon>
        <taxon>Saccharomycotina</taxon>
        <taxon>Pichiomycetes</taxon>
        <taxon>Debaryomycetaceae</taxon>
        <taxon>Hyphopichia</taxon>
    </lineage>
</organism>
<sequence length="329" mass="36351">MSETSFMHLIRPSVAAPAGASSNGPANVKIQTSALFQILEIVSKQTLASNKRVIGTLLGSRSDDGSIIEVKDAFMVPCNETGDSIAIDDHTHKTFLQLYKKAHSKESVLGWFGSSAQIDGTTGLIHDFYSKGADRAYPFPAIYLNVDYLDQSNKITIPKLTTYIGAAVGKPNTNPQRIGWKVQSTINSYIFTPIPNEVVSGTISEKLTLNFINDPNHIRQNNTISLQNENDENLTHLSKEIKSVSSNIDQLLTYINNGATKNDSDANIELLRHLSNNLLAKPQVLTDVETLKSHFRNHNQDVIMIEYLTKAVKEQIELSARLSAEAEKR</sequence>
<dbReference type="STRING" id="984485.A0A1E4REQ3"/>
<evidence type="ECO:0000259" key="2">
    <source>
        <dbReference type="Pfam" id="PF13012"/>
    </source>
</evidence>
<dbReference type="PANTHER" id="PTHR10540">
    <property type="entry name" value="EUKARYOTIC TRANSLATION INITIATION FACTOR 3 SUBUNIT F-RELATED"/>
    <property type="match status" value="1"/>
</dbReference>
<gene>
    <name evidence="3" type="ORF">HYPBUDRAFT_158558</name>
</gene>
<dbReference type="Gene3D" id="3.40.140.10">
    <property type="entry name" value="Cytidine Deaminase, domain 2"/>
    <property type="match status" value="1"/>
</dbReference>
<dbReference type="OrthoDB" id="25498at2759"/>
<dbReference type="AlphaFoldDB" id="A0A1E4REQ3"/>
<evidence type="ECO:0000259" key="1">
    <source>
        <dbReference type="Pfam" id="PF01398"/>
    </source>
</evidence>
<keyword evidence="4" id="KW-1185">Reference proteome</keyword>
<accession>A0A1E4REQ3</accession>
<feature type="domain" description="JAB1/MPN/MOV34 metalloenzyme" evidence="1">
    <location>
        <begin position="26"/>
        <end position="131"/>
    </location>
</feature>